<organism evidence="4 5">
    <name type="scientific">Algibacter agarivorans</name>
    <dbReference type="NCBI Taxonomy" id="1109741"/>
    <lineage>
        <taxon>Bacteria</taxon>
        <taxon>Pseudomonadati</taxon>
        <taxon>Bacteroidota</taxon>
        <taxon>Flavobacteriia</taxon>
        <taxon>Flavobacteriales</taxon>
        <taxon>Flavobacteriaceae</taxon>
        <taxon>Algibacter</taxon>
    </lineage>
</organism>
<dbReference type="EMBL" id="BAABJJ010000044">
    <property type="protein sequence ID" value="GAA4954635.1"/>
    <property type="molecule type" value="Genomic_DNA"/>
</dbReference>
<dbReference type="Gene3D" id="1.10.10.10">
    <property type="entry name" value="Winged helix-like DNA-binding domain superfamily/Winged helix DNA-binding domain"/>
    <property type="match status" value="1"/>
</dbReference>
<protein>
    <submittedName>
        <fullName evidence="4">Triple tyrosine motif-containing protein</fullName>
    </submittedName>
</protein>
<dbReference type="InterPro" id="IPR000792">
    <property type="entry name" value="Tscrpt_reg_LuxR_C"/>
</dbReference>
<sequence>MKLYFLDIKLLLNIIFIGISLASYSQIFSPEIENYSIEDYQADNQNWGIDVDKNGVVFIANNKGLLRFNGHLWQLLELPSKTIIRSVLCVENKIYIGSYEEFGFWKADIYGNYHYTSLTSLYNGNSEFQSEEFWQIIEFNGKVVFRSFGGIYIYDGSTISKVNDSGTVSYIGVYQNKLITASLENTFREVKGNKHIPFDFNNNDKNFNTVSTIAIRDSLLFFFDLNKGGYIYDSKKLNPLPKRINIFLHNYVVNKAIIIDDRTIVFGTIKNGIYIYDLKTEDIQCINKELGLNNNTILGLKYHNGTIWGGLDNGVSTINLKSPYQFYQDITGVLGAVYDVEYFENKLYLASNTGVYSFTENNKLHLIKNSEGHVWDLSIINNKLYCGHNNGMYSIENNQLIPIDIASGGVYGYFKTPSHKPMYLQGNYTGINLLKFEKEKLEIFNIENLSFPINKIIFESEHVIWATHPYKGVYRIKLNEGYTKALEFSNYGNTPNFKQFKSNVFKVGKEIVFYNSNKWFKYFKEEDSIGVYKKFKDLTSNSIIGIEDGGMWFLNNGYKKSLQFFNEGLVEKNKISVSNLKQYLVPNYEKIYFKNDSIRIVTLNDGFATFNLKEPKVKNKETFLAPVIDKIYSRDKYFLKNDSIFKIHYLDAKYLTFEVFSPNQSVKGQSYILSGRVNQKEEIKNGKFTLQNLPYGDYSLSIQNEGFLSARKISLTVLPPWYLSNIMKLLYLVLMISAVYIYHRFNETKSRKQQLEAKRIFIRENQKKIQEIERQNLEKDILNKKRELANSTETIIKKNETIILLRNELNRLLNVSPNKSRTKKLIDLSKNKKDADKDWKAFETNFNELHADFFKRLITEYPKLTTKDLKLCAYIKSGLISKEIAPLMGITIRGVEIHRYRLRKKLNIESNENISNFLMLF</sequence>
<feature type="transmembrane region" description="Helical" evidence="2">
    <location>
        <begin position="721"/>
        <end position="742"/>
    </location>
</feature>
<dbReference type="SUPFAM" id="SSF69304">
    <property type="entry name" value="Tricorn protease N-terminal domain"/>
    <property type="match status" value="1"/>
</dbReference>
<evidence type="ECO:0000313" key="4">
    <source>
        <dbReference type="EMBL" id="GAA4954635.1"/>
    </source>
</evidence>
<evidence type="ECO:0000259" key="3">
    <source>
        <dbReference type="SMART" id="SM00421"/>
    </source>
</evidence>
<keyword evidence="5" id="KW-1185">Reference proteome</keyword>
<reference evidence="5" key="1">
    <citation type="journal article" date="2019" name="Int. J. Syst. Evol. Microbiol.">
        <title>The Global Catalogue of Microorganisms (GCM) 10K type strain sequencing project: providing services to taxonomists for standard genome sequencing and annotation.</title>
        <authorList>
            <consortium name="The Broad Institute Genomics Platform"/>
            <consortium name="The Broad Institute Genome Sequencing Center for Infectious Disease"/>
            <person name="Wu L."/>
            <person name="Ma J."/>
        </authorList>
    </citation>
    <scope>NUCLEOTIDE SEQUENCE [LARGE SCALE GENOMIC DNA]</scope>
    <source>
        <strain evidence="5">JCM 18285</strain>
    </source>
</reference>
<feature type="domain" description="HTH luxR-type" evidence="3">
    <location>
        <begin position="861"/>
        <end position="918"/>
    </location>
</feature>
<dbReference type="InterPro" id="IPR016032">
    <property type="entry name" value="Sig_transdc_resp-reg_C-effctor"/>
</dbReference>
<dbReference type="SUPFAM" id="SSF46894">
    <property type="entry name" value="C-terminal effector domain of the bipartite response regulators"/>
    <property type="match status" value="1"/>
</dbReference>
<dbReference type="Gene3D" id="2.130.10.10">
    <property type="entry name" value="YVTN repeat-like/Quinoprotein amine dehydrogenase"/>
    <property type="match status" value="1"/>
</dbReference>
<feature type="coiled-coil region" evidence="1">
    <location>
        <begin position="765"/>
        <end position="794"/>
    </location>
</feature>
<dbReference type="RefSeq" id="WP_345193555.1">
    <property type="nucleotide sequence ID" value="NZ_BAABJJ010000044.1"/>
</dbReference>
<dbReference type="Pfam" id="PF00196">
    <property type="entry name" value="GerE"/>
    <property type="match status" value="1"/>
</dbReference>
<dbReference type="InterPro" id="IPR011047">
    <property type="entry name" value="Quinoprotein_ADH-like_sf"/>
</dbReference>
<dbReference type="InterPro" id="IPR015943">
    <property type="entry name" value="WD40/YVTN_repeat-like_dom_sf"/>
</dbReference>
<keyword evidence="2" id="KW-0812">Transmembrane</keyword>
<name>A0ABP9GWH7_9FLAO</name>
<accession>A0ABP9GWH7</accession>
<proteinExistence type="predicted"/>
<dbReference type="InterPro" id="IPR036388">
    <property type="entry name" value="WH-like_DNA-bd_sf"/>
</dbReference>
<evidence type="ECO:0000313" key="5">
    <source>
        <dbReference type="Proteomes" id="UP001501302"/>
    </source>
</evidence>
<keyword evidence="1" id="KW-0175">Coiled coil</keyword>
<evidence type="ECO:0000256" key="2">
    <source>
        <dbReference type="SAM" id="Phobius"/>
    </source>
</evidence>
<gene>
    <name evidence="4" type="ORF">GCM10023314_30370</name>
</gene>
<dbReference type="Proteomes" id="UP001501302">
    <property type="component" value="Unassembled WGS sequence"/>
</dbReference>
<keyword evidence="2" id="KW-1133">Transmembrane helix</keyword>
<keyword evidence="2" id="KW-0472">Membrane</keyword>
<dbReference type="SMART" id="SM00421">
    <property type="entry name" value="HTH_LUXR"/>
    <property type="match status" value="1"/>
</dbReference>
<dbReference type="SUPFAM" id="SSF50998">
    <property type="entry name" value="Quinoprotein alcohol dehydrogenase-like"/>
    <property type="match status" value="1"/>
</dbReference>
<evidence type="ECO:0000256" key="1">
    <source>
        <dbReference type="SAM" id="Coils"/>
    </source>
</evidence>
<comment type="caution">
    <text evidence="4">The sequence shown here is derived from an EMBL/GenBank/DDBJ whole genome shotgun (WGS) entry which is preliminary data.</text>
</comment>